<comment type="caution">
    <text evidence="1">The sequence shown here is derived from an EMBL/GenBank/DDBJ whole genome shotgun (WGS) entry which is preliminary data.</text>
</comment>
<gene>
    <name evidence="1" type="ORF">ACFORO_21640</name>
</gene>
<dbReference type="RefSeq" id="WP_377876471.1">
    <property type="nucleotide sequence ID" value="NZ_JBHMAY010000096.1"/>
</dbReference>
<sequence>MPGPRSGNQATTAVRTIRRLPTQMARHQRAFLHKSLEEETYGIADEDFSLEQNLVADLDGGVTASPRAREQTTVAHRFDPARASLRWPNSSQFSHWQF</sequence>
<organism evidence="1 2">
    <name type="scientific">Amycolatopsis halotolerans</name>
    <dbReference type="NCBI Taxonomy" id="330083"/>
    <lineage>
        <taxon>Bacteria</taxon>
        <taxon>Bacillati</taxon>
        <taxon>Actinomycetota</taxon>
        <taxon>Actinomycetes</taxon>
        <taxon>Pseudonocardiales</taxon>
        <taxon>Pseudonocardiaceae</taxon>
        <taxon>Amycolatopsis</taxon>
    </lineage>
</organism>
<accession>A0ABV7QHH6</accession>
<protein>
    <submittedName>
        <fullName evidence="1">Uncharacterized protein</fullName>
    </submittedName>
</protein>
<evidence type="ECO:0000313" key="2">
    <source>
        <dbReference type="Proteomes" id="UP001595764"/>
    </source>
</evidence>
<reference evidence="2" key="1">
    <citation type="journal article" date="2019" name="Int. J. Syst. Evol. Microbiol.">
        <title>The Global Catalogue of Microorganisms (GCM) 10K type strain sequencing project: providing services to taxonomists for standard genome sequencing and annotation.</title>
        <authorList>
            <consortium name="The Broad Institute Genomics Platform"/>
            <consortium name="The Broad Institute Genome Sequencing Center for Infectious Disease"/>
            <person name="Wu L."/>
            <person name="Ma J."/>
        </authorList>
    </citation>
    <scope>NUCLEOTIDE SEQUENCE [LARGE SCALE GENOMIC DNA]</scope>
    <source>
        <strain evidence="2">CGMCC 4.7682</strain>
    </source>
</reference>
<name>A0ABV7QHH6_9PSEU</name>
<dbReference type="Proteomes" id="UP001595764">
    <property type="component" value="Unassembled WGS sequence"/>
</dbReference>
<proteinExistence type="predicted"/>
<dbReference type="EMBL" id="JBHRWI010000025">
    <property type="protein sequence ID" value="MFC3512787.1"/>
    <property type="molecule type" value="Genomic_DNA"/>
</dbReference>
<keyword evidence="2" id="KW-1185">Reference proteome</keyword>
<evidence type="ECO:0000313" key="1">
    <source>
        <dbReference type="EMBL" id="MFC3512787.1"/>
    </source>
</evidence>